<evidence type="ECO:0000313" key="2">
    <source>
        <dbReference type="EMBL" id="JAE00387.1"/>
    </source>
</evidence>
<evidence type="ECO:0000256" key="1">
    <source>
        <dbReference type="SAM" id="MobiDB-lite"/>
    </source>
</evidence>
<dbReference type="EMBL" id="GBRH01197509">
    <property type="protein sequence ID" value="JAE00387.1"/>
    <property type="molecule type" value="Transcribed_RNA"/>
</dbReference>
<protein>
    <submittedName>
        <fullName evidence="2">Uncharacterized protein</fullName>
    </submittedName>
</protein>
<reference evidence="2" key="1">
    <citation type="submission" date="2014-09" db="EMBL/GenBank/DDBJ databases">
        <authorList>
            <person name="Magalhaes I.L.F."/>
            <person name="Oliveira U."/>
            <person name="Santos F.R."/>
            <person name="Vidigal T.H.D.A."/>
            <person name="Brescovit A.D."/>
            <person name="Santos A.J."/>
        </authorList>
    </citation>
    <scope>NUCLEOTIDE SEQUENCE</scope>
    <source>
        <tissue evidence="2">Shoot tissue taken approximately 20 cm above the soil surface</tissue>
    </source>
</reference>
<reference evidence="2" key="2">
    <citation type="journal article" date="2015" name="Data Brief">
        <title>Shoot transcriptome of the giant reed, Arundo donax.</title>
        <authorList>
            <person name="Barrero R.A."/>
            <person name="Guerrero F.D."/>
            <person name="Moolhuijzen P."/>
            <person name="Goolsby J.A."/>
            <person name="Tidwell J."/>
            <person name="Bellgard S.E."/>
            <person name="Bellgard M.I."/>
        </authorList>
    </citation>
    <scope>NUCLEOTIDE SEQUENCE</scope>
    <source>
        <tissue evidence="2">Shoot tissue taken approximately 20 cm above the soil surface</tissue>
    </source>
</reference>
<proteinExistence type="predicted"/>
<name>A0A0A9EJV4_ARUDO</name>
<accession>A0A0A9EJV4</accession>
<sequence length="44" mass="4630">MVVVPAVSTRPPPLDEDEDDAWSAAHATRSSHCGGGDEQGIPDR</sequence>
<feature type="region of interest" description="Disordered" evidence="1">
    <location>
        <begin position="1"/>
        <end position="44"/>
    </location>
</feature>
<organism evidence="2">
    <name type="scientific">Arundo donax</name>
    <name type="common">Giant reed</name>
    <name type="synonym">Donax arundinaceus</name>
    <dbReference type="NCBI Taxonomy" id="35708"/>
    <lineage>
        <taxon>Eukaryota</taxon>
        <taxon>Viridiplantae</taxon>
        <taxon>Streptophyta</taxon>
        <taxon>Embryophyta</taxon>
        <taxon>Tracheophyta</taxon>
        <taxon>Spermatophyta</taxon>
        <taxon>Magnoliopsida</taxon>
        <taxon>Liliopsida</taxon>
        <taxon>Poales</taxon>
        <taxon>Poaceae</taxon>
        <taxon>PACMAD clade</taxon>
        <taxon>Arundinoideae</taxon>
        <taxon>Arundineae</taxon>
        <taxon>Arundo</taxon>
    </lineage>
</organism>
<dbReference type="AlphaFoldDB" id="A0A0A9EJV4"/>